<dbReference type="InterPro" id="IPR009014">
    <property type="entry name" value="Transketo_C/PFOR_II"/>
</dbReference>
<dbReference type="AlphaFoldDB" id="A0A4Z0D5U1"/>
<dbReference type="Proteomes" id="UP000298381">
    <property type="component" value="Unassembled WGS sequence"/>
</dbReference>
<feature type="domain" description="Pyruvate flavodoxin/ferredoxin oxidoreductase pyrimidine binding" evidence="3">
    <location>
        <begin position="190"/>
        <end position="428"/>
    </location>
</feature>
<accession>A0A4Z0D5U1</accession>
<dbReference type="InterPro" id="IPR002869">
    <property type="entry name" value="Pyrv_flavodox_OxRed_cen"/>
</dbReference>
<dbReference type="InterPro" id="IPR029061">
    <property type="entry name" value="THDP-binding"/>
</dbReference>
<evidence type="ECO:0000313" key="6">
    <source>
        <dbReference type="Proteomes" id="UP000298381"/>
    </source>
</evidence>
<dbReference type="SUPFAM" id="SSF53323">
    <property type="entry name" value="Pyruvate-ferredoxin oxidoreductase, PFOR, domain III"/>
    <property type="match status" value="1"/>
</dbReference>
<proteinExistence type="predicted"/>
<feature type="domain" description="Pyruvate:ferredoxin oxidoreductase core" evidence="4">
    <location>
        <begin position="453"/>
        <end position="545"/>
    </location>
</feature>
<keyword evidence="1" id="KW-0560">Oxidoreductase</keyword>
<dbReference type="Pfam" id="PF01558">
    <property type="entry name" value="POR"/>
    <property type="match status" value="1"/>
</dbReference>
<keyword evidence="6" id="KW-1185">Reference proteome</keyword>
<protein>
    <submittedName>
        <fullName evidence="5">2-oxoacid:acceptor oxidoreductase subunit alpha</fullName>
    </submittedName>
</protein>
<dbReference type="GO" id="GO:0006979">
    <property type="term" value="P:response to oxidative stress"/>
    <property type="evidence" value="ECO:0007669"/>
    <property type="project" value="TreeGrafter"/>
</dbReference>
<sequence>MDYSILIGGAAGQGIETVVELLEKIIKRSGFNIFTYKDYMSMVRGGHNFMQIRFSENEIFTYNNEIDLLFAMTAETITIHKDKVKTDGIIICDENFEDNDVIKLPFDKLVKELGDNRAIGTIGVGFIVKYFGIEYDIAVNTIKTVLKDKNVELNLAAFKAGYEIGESKFKLESLEDNKILINGNQALALGAIAAGVKFYCGYPMTPSTSVMSYISKHANEMNIVVDQVEDEVAALNMALGASYAGVRAMTGSSGGGFALMVEALSLAGIMEIPIVLFNAQRPGPATGLSTRSEQADLRFVIHAGHGEFPKMVIALRNPEDAFYQTARAFNLADKYQIPVILLTDEYLADYEMTVKPFDFSRITIERYITNESEIEDERYKRYKYTDSGISPRLIPGIAKEKLVLVDSHEHNEYGNIDESIETRVNMMKKRMKKLELLKEEIKEPEYIGTENPEVLLVGFGSTYGAIKESILRLNSQDDKFGALIFGDIYPFPIEKLNSYAKKAKKIIVIEQNYLSQLKSLIDEYTDIKVDKSILKYDGRAINSDDIILEINKFLSNDTI</sequence>
<organism evidence="5 6">
    <name type="scientific">Soehngenia longivitae</name>
    <dbReference type="NCBI Taxonomy" id="2562294"/>
    <lineage>
        <taxon>Bacteria</taxon>
        <taxon>Bacillati</taxon>
        <taxon>Bacillota</taxon>
        <taxon>Tissierellia</taxon>
        <taxon>Tissierellales</taxon>
        <taxon>Tissierellaceae</taxon>
        <taxon>Soehngenia</taxon>
    </lineage>
</organism>
<dbReference type="SUPFAM" id="SSF52922">
    <property type="entry name" value="TK C-terminal domain-like"/>
    <property type="match status" value="1"/>
</dbReference>
<evidence type="ECO:0000259" key="3">
    <source>
        <dbReference type="Pfam" id="PF01855"/>
    </source>
</evidence>
<dbReference type="EMBL" id="SRIB01000006">
    <property type="protein sequence ID" value="TFZ40251.1"/>
    <property type="molecule type" value="Genomic_DNA"/>
</dbReference>
<dbReference type="InterPro" id="IPR022367">
    <property type="entry name" value="2-oxoacid/accept_OxRdtase_asu"/>
</dbReference>
<comment type="caution">
    <text evidence="5">The sequence shown here is derived from an EMBL/GenBank/DDBJ whole genome shotgun (WGS) entry which is preliminary data.</text>
</comment>
<dbReference type="InterPro" id="IPR002880">
    <property type="entry name" value="Pyrv_Fd/Flavodoxin_OxRdtase_N"/>
</dbReference>
<dbReference type="SUPFAM" id="SSF52518">
    <property type="entry name" value="Thiamin diphosphate-binding fold (THDP-binding)"/>
    <property type="match status" value="1"/>
</dbReference>
<dbReference type="GO" id="GO:0016903">
    <property type="term" value="F:oxidoreductase activity, acting on the aldehyde or oxo group of donors"/>
    <property type="evidence" value="ECO:0007669"/>
    <property type="project" value="InterPro"/>
</dbReference>
<reference evidence="5 6" key="1">
    <citation type="submission" date="2019-03" db="EMBL/GenBank/DDBJ databases">
        <title>Draft genome sequence data and analysis of a Fermenting Bacterium, Soehngenia longevitae strain 1933PT, isolated from petroleum reservoir in Azerbaijan.</title>
        <authorList>
            <person name="Grouzdev D.S."/>
            <person name="Bidzhieva S.K."/>
            <person name="Sokolova D.S."/>
            <person name="Tourova T.P."/>
            <person name="Poltaraus A.B."/>
            <person name="Nazina T.N."/>
        </authorList>
    </citation>
    <scope>NUCLEOTIDE SEQUENCE [LARGE SCALE GENOMIC DNA]</scope>
    <source>
        <strain evidence="5 6">1933P</strain>
    </source>
</reference>
<feature type="domain" description="Pyruvate/ketoisovalerate oxidoreductase catalytic" evidence="2">
    <location>
        <begin position="11"/>
        <end position="163"/>
    </location>
</feature>
<dbReference type="InterPro" id="IPR033412">
    <property type="entry name" value="PFOR_II"/>
</dbReference>
<name>A0A4Z0D5U1_9FIRM</name>
<evidence type="ECO:0000256" key="1">
    <source>
        <dbReference type="ARBA" id="ARBA00023002"/>
    </source>
</evidence>
<dbReference type="CDD" id="cd07034">
    <property type="entry name" value="TPP_PYR_PFOR_IOR-alpha_like"/>
    <property type="match status" value="1"/>
</dbReference>
<dbReference type="InterPro" id="IPR050722">
    <property type="entry name" value="Pyruvate:ferred/Flavod_OxRd"/>
</dbReference>
<dbReference type="PANTHER" id="PTHR32154">
    <property type="entry name" value="PYRUVATE-FLAVODOXIN OXIDOREDUCTASE-RELATED"/>
    <property type="match status" value="1"/>
</dbReference>
<dbReference type="NCBIfam" id="TIGR03710">
    <property type="entry name" value="OAFO_sf"/>
    <property type="match status" value="1"/>
</dbReference>
<dbReference type="OrthoDB" id="9794954at2"/>
<dbReference type="Gene3D" id="3.40.50.970">
    <property type="match status" value="1"/>
</dbReference>
<dbReference type="FunFam" id="3.40.50.970:FF:000022">
    <property type="entry name" value="2-oxoglutarate ferredoxin oxidoreductase alpha subunit"/>
    <property type="match status" value="1"/>
</dbReference>
<dbReference type="Pfam" id="PF01855">
    <property type="entry name" value="POR_N"/>
    <property type="match status" value="1"/>
</dbReference>
<evidence type="ECO:0000259" key="2">
    <source>
        <dbReference type="Pfam" id="PF01558"/>
    </source>
</evidence>
<dbReference type="Gene3D" id="3.40.920.10">
    <property type="entry name" value="Pyruvate-ferredoxin oxidoreductase, PFOR, domain III"/>
    <property type="match status" value="1"/>
</dbReference>
<dbReference type="Pfam" id="PF17147">
    <property type="entry name" value="PFOR_II"/>
    <property type="match status" value="1"/>
</dbReference>
<dbReference type="InterPro" id="IPR019752">
    <property type="entry name" value="Pyrv/ketoisovalerate_OxRed_cat"/>
</dbReference>
<evidence type="ECO:0000313" key="5">
    <source>
        <dbReference type="EMBL" id="TFZ40251.1"/>
    </source>
</evidence>
<dbReference type="PANTHER" id="PTHR32154:SF20">
    <property type="entry name" value="2-OXOGLUTARATE OXIDOREDUCTASE SUBUNIT KORA"/>
    <property type="match status" value="1"/>
</dbReference>
<dbReference type="Gene3D" id="3.40.50.920">
    <property type="match status" value="1"/>
</dbReference>
<gene>
    <name evidence="5" type="ORF">E4100_05405</name>
</gene>
<dbReference type="RefSeq" id="WP_135271024.1">
    <property type="nucleotide sequence ID" value="NZ_SRIB01000006.1"/>
</dbReference>
<evidence type="ECO:0000259" key="4">
    <source>
        <dbReference type="Pfam" id="PF17147"/>
    </source>
</evidence>